<dbReference type="InterPro" id="IPR001763">
    <property type="entry name" value="Rhodanese-like_dom"/>
</dbReference>
<feature type="domain" description="Rhodanese" evidence="2">
    <location>
        <begin position="359"/>
        <end position="446"/>
    </location>
</feature>
<dbReference type="InterPro" id="IPR001279">
    <property type="entry name" value="Metallo-B-lactamas"/>
</dbReference>
<dbReference type="AlphaFoldDB" id="A0A918GCX0"/>
<dbReference type="Gene3D" id="3.40.250.10">
    <property type="entry name" value="Rhodanese-like domain"/>
    <property type="match status" value="2"/>
</dbReference>
<dbReference type="SMART" id="SM00450">
    <property type="entry name" value="RHOD"/>
    <property type="match status" value="2"/>
</dbReference>
<reference evidence="3" key="1">
    <citation type="journal article" date="2014" name="Int. J. Syst. Evol. Microbiol.">
        <title>Complete genome sequence of Corynebacterium casei LMG S-19264T (=DSM 44701T), isolated from a smear-ripened cheese.</title>
        <authorList>
            <consortium name="US DOE Joint Genome Institute (JGI-PGF)"/>
            <person name="Walter F."/>
            <person name="Albersmeier A."/>
            <person name="Kalinowski J."/>
            <person name="Ruckert C."/>
        </authorList>
    </citation>
    <scope>NUCLEOTIDE SEQUENCE</scope>
    <source>
        <strain evidence="3">JCM 3276</strain>
    </source>
</reference>
<dbReference type="PROSITE" id="PS50206">
    <property type="entry name" value="RHODANESE_3"/>
    <property type="match status" value="2"/>
</dbReference>
<evidence type="ECO:0000313" key="4">
    <source>
        <dbReference type="Proteomes" id="UP000660680"/>
    </source>
</evidence>
<organism evidence="3 4">
    <name type="scientific">Actinokineospora fastidiosa</name>
    <dbReference type="NCBI Taxonomy" id="1816"/>
    <lineage>
        <taxon>Bacteria</taxon>
        <taxon>Bacillati</taxon>
        <taxon>Actinomycetota</taxon>
        <taxon>Actinomycetes</taxon>
        <taxon>Pseudonocardiales</taxon>
        <taxon>Pseudonocardiaceae</taxon>
        <taxon>Actinokineospora</taxon>
    </lineage>
</organism>
<dbReference type="InterPro" id="IPR044528">
    <property type="entry name" value="POD-like_MBL-fold"/>
</dbReference>
<dbReference type="GO" id="GO:0050313">
    <property type="term" value="F:sulfur dioxygenase activity"/>
    <property type="evidence" value="ECO:0007669"/>
    <property type="project" value="InterPro"/>
</dbReference>
<dbReference type="GO" id="GO:0004792">
    <property type="term" value="F:thiosulfate-cyanide sulfurtransferase activity"/>
    <property type="evidence" value="ECO:0007669"/>
    <property type="project" value="InterPro"/>
</dbReference>
<dbReference type="GO" id="GO:0006749">
    <property type="term" value="P:glutathione metabolic process"/>
    <property type="evidence" value="ECO:0007669"/>
    <property type="project" value="InterPro"/>
</dbReference>
<dbReference type="PROSITE" id="PS00380">
    <property type="entry name" value="RHODANESE_1"/>
    <property type="match status" value="1"/>
</dbReference>
<dbReference type="GO" id="GO:0070813">
    <property type="term" value="P:hydrogen sulfide metabolic process"/>
    <property type="evidence" value="ECO:0007669"/>
    <property type="project" value="TreeGrafter"/>
</dbReference>
<comment type="caution">
    <text evidence="3">The sequence shown here is derived from an EMBL/GenBank/DDBJ whole genome shotgun (WGS) entry which is preliminary data.</text>
</comment>
<reference evidence="3" key="2">
    <citation type="submission" date="2020-09" db="EMBL/GenBank/DDBJ databases">
        <authorList>
            <person name="Sun Q."/>
            <person name="Ohkuma M."/>
        </authorList>
    </citation>
    <scope>NUCLEOTIDE SEQUENCE</scope>
    <source>
        <strain evidence="3">JCM 3276</strain>
    </source>
</reference>
<dbReference type="InterPro" id="IPR051682">
    <property type="entry name" value="Mito_Persulfide_Diox"/>
</dbReference>
<keyword evidence="4" id="KW-1185">Reference proteome</keyword>
<evidence type="ECO:0000256" key="1">
    <source>
        <dbReference type="ARBA" id="ARBA00022723"/>
    </source>
</evidence>
<dbReference type="CDD" id="cd00158">
    <property type="entry name" value="RHOD"/>
    <property type="match status" value="2"/>
</dbReference>
<dbReference type="Pfam" id="PF00581">
    <property type="entry name" value="Rhodanese"/>
    <property type="match status" value="2"/>
</dbReference>
<dbReference type="SUPFAM" id="SSF52821">
    <property type="entry name" value="Rhodanese/Cell cycle control phosphatase"/>
    <property type="match status" value="2"/>
</dbReference>
<dbReference type="PANTHER" id="PTHR43084">
    <property type="entry name" value="PERSULFIDE DIOXYGENASE ETHE1"/>
    <property type="match status" value="1"/>
</dbReference>
<dbReference type="Gene3D" id="3.60.15.10">
    <property type="entry name" value="Ribonuclease Z/Hydroxyacylglutathione hydrolase-like"/>
    <property type="match status" value="1"/>
</dbReference>
<dbReference type="CDD" id="cd07724">
    <property type="entry name" value="POD-like_MBL-fold"/>
    <property type="match status" value="1"/>
</dbReference>
<keyword evidence="1" id="KW-0479">Metal-binding</keyword>
<dbReference type="EMBL" id="BMRB01000002">
    <property type="protein sequence ID" value="GGS28808.1"/>
    <property type="molecule type" value="Genomic_DNA"/>
</dbReference>
<gene>
    <name evidence="3" type="ORF">GCM10010171_22440</name>
</gene>
<dbReference type="SMART" id="SM00849">
    <property type="entry name" value="Lactamase_B"/>
    <property type="match status" value="1"/>
</dbReference>
<evidence type="ECO:0000259" key="2">
    <source>
        <dbReference type="PROSITE" id="PS50206"/>
    </source>
</evidence>
<dbReference type="GO" id="GO:0046872">
    <property type="term" value="F:metal ion binding"/>
    <property type="evidence" value="ECO:0007669"/>
    <property type="project" value="UniProtKB-KW"/>
</dbReference>
<dbReference type="PANTHER" id="PTHR43084:SF1">
    <property type="entry name" value="PERSULFIDE DIOXYGENASE ETHE1, MITOCHONDRIAL"/>
    <property type="match status" value="1"/>
</dbReference>
<dbReference type="InterPro" id="IPR036866">
    <property type="entry name" value="RibonucZ/Hydroxyglut_hydro"/>
</dbReference>
<evidence type="ECO:0000313" key="3">
    <source>
        <dbReference type="EMBL" id="GGS28808.1"/>
    </source>
</evidence>
<dbReference type="SUPFAM" id="SSF56281">
    <property type="entry name" value="Metallo-hydrolase/oxidoreductase"/>
    <property type="match status" value="1"/>
</dbReference>
<name>A0A918GCX0_9PSEU</name>
<accession>A0A918GCX0</accession>
<protein>
    <submittedName>
        <fullName evidence="3">MBL fold metallo-hydrolase</fullName>
    </submittedName>
</protein>
<dbReference type="RefSeq" id="WP_189210360.1">
    <property type="nucleotide sequence ID" value="NZ_BMRB01000002.1"/>
</dbReference>
<feature type="domain" description="Rhodanese" evidence="2">
    <location>
        <begin position="262"/>
        <end position="352"/>
    </location>
</feature>
<dbReference type="InterPro" id="IPR001307">
    <property type="entry name" value="Thiosulphate_STrfase_CS"/>
</dbReference>
<proteinExistence type="predicted"/>
<sequence length="449" mass="47301">MVEVVPLVDEGLGNSAYLVDLGDGRALVVDVSLDLRPVSSAARRRGLRPAFAADTHLHADFLSGARQLSVTDGAQVLASAAGHREFTHTGLRDGDEVDLGGLRLRTLSTPGHTHEHLSFLLLDDDRPVGVFTGGSLLVGAAARTDLVAPHQTEALARAQYASLRRLAELPDDLPVWPTHGAGSFCSAPPGAERTTTIGREKAANPLLRAPDEDSFVAALLASLGSFPPYFLELGELNRRGPGVLDGPPRLPGLPTERVRRMLTDGAQLVDVRTVAQFAAGHVPGSLSIPLRPAFASWLGWLAAPDRPLVIVRDQDQDPAEIAWQAAKIGYGLAGELTGGIDAWGSAGHPITTTRLVQAHQVEGPVLDIRQTTEYAAGHLPGALHLELGELLHRVDEVPAAPLVVMCGHGERAMGAASLLEQAGHRDLAVLDGGPEDWAAISGRALETGA</sequence>
<dbReference type="Proteomes" id="UP000660680">
    <property type="component" value="Unassembled WGS sequence"/>
</dbReference>
<dbReference type="InterPro" id="IPR036873">
    <property type="entry name" value="Rhodanese-like_dom_sf"/>
</dbReference>